<dbReference type="AlphaFoldDB" id="A0A0E3WVR0"/>
<feature type="domain" description="YcaO" evidence="1">
    <location>
        <begin position="72"/>
        <end position="424"/>
    </location>
</feature>
<protein>
    <recommendedName>
        <fullName evidence="1">YcaO domain-containing protein</fullName>
    </recommendedName>
</protein>
<proteinExistence type="predicted"/>
<dbReference type="PATRIC" id="fig|1434110.4.peg.5034"/>
<dbReference type="OrthoDB" id="7433at2157"/>
<dbReference type="HOGENOM" id="CLU_056369_0_0_2"/>
<gene>
    <name evidence="2" type="ORF">MSHOH_3957</name>
</gene>
<dbReference type="GeneID" id="24833324"/>
<dbReference type="Gene3D" id="3.30.160.660">
    <property type="match status" value="1"/>
</dbReference>
<dbReference type="InterPro" id="IPR017667">
    <property type="entry name" value="Methan_mark_1"/>
</dbReference>
<reference evidence="2 3" key="1">
    <citation type="submission" date="2014-07" db="EMBL/GenBank/DDBJ databases">
        <title>Methanogenic archaea and the global carbon cycle.</title>
        <authorList>
            <person name="Henriksen J.R."/>
            <person name="Luke J."/>
            <person name="Reinhart S."/>
            <person name="Benedict M.N."/>
            <person name="Youngblut N.D."/>
            <person name="Metcalf M.E."/>
            <person name="Whitaker R.J."/>
            <person name="Metcalf W.W."/>
        </authorList>
    </citation>
    <scope>NUCLEOTIDE SEQUENCE [LARGE SCALE GENOMIC DNA]</scope>
    <source>
        <strain evidence="2 3">HB-1</strain>
    </source>
</reference>
<accession>A0A0E3WVR0</accession>
<evidence type="ECO:0000259" key="1">
    <source>
        <dbReference type="PROSITE" id="PS51664"/>
    </source>
</evidence>
<dbReference type="RefSeq" id="WP_048142678.1">
    <property type="nucleotide sequence ID" value="NZ_CP009516.1"/>
</dbReference>
<dbReference type="Pfam" id="PF02624">
    <property type="entry name" value="YcaO"/>
    <property type="match status" value="1"/>
</dbReference>
<dbReference type="InterPro" id="IPR003776">
    <property type="entry name" value="YcaO-like_dom"/>
</dbReference>
<dbReference type="KEGG" id="mhor:MSHOH_3957"/>
<dbReference type="PANTHER" id="PTHR37809:SF1">
    <property type="entry name" value="RIBOSOMAL PROTEIN S12 METHYLTHIOTRANSFERASE ACCESSORY FACTOR YCAO"/>
    <property type="match status" value="1"/>
</dbReference>
<evidence type="ECO:0000313" key="2">
    <source>
        <dbReference type="EMBL" id="AKB80440.1"/>
    </source>
</evidence>
<dbReference type="STRING" id="1434110.MSHOH_3957"/>
<name>A0A0E3WVR0_9EURY</name>
<dbReference type="EMBL" id="CP009516">
    <property type="protein sequence ID" value="AKB80440.1"/>
    <property type="molecule type" value="Genomic_DNA"/>
</dbReference>
<dbReference type="PANTHER" id="PTHR37809">
    <property type="entry name" value="RIBOSOMAL PROTEIN S12 METHYLTHIOTRANSFERASE ACCESSORY FACTOR YCAO"/>
    <property type="match status" value="1"/>
</dbReference>
<organism evidence="2 3">
    <name type="scientific">Methanosarcina horonobensis HB-1 = JCM 15518</name>
    <dbReference type="NCBI Taxonomy" id="1434110"/>
    <lineage>
        <taxon>Archaea</taxon>
        <taxon>Methanobacteriati</taxon>
        <taxon>Methanobacteriota</taxon>
        <taxon>Stenosarchaea group</taxon>
        <taxon>Methanomicrobia</taxon>
        <taxon>Methanosarcinales</taxon>
        <taxon>Methanosarcinaceae</taxon>
        <taxon>Methanosarcina</taxon>
    </lineage>
</organism>
<dbReference type="Proteomes" id="UP000033101">
    <property type="component" value="Chromosome"/>
</dbReference>
<dbReference type="NCBIfam" id="TIGR03266">
    <property type="entry name" value="methan_mark_1"/>
    <property type="match status" value="1"/>
</dbReference>
<sequence length="424" mass="47142">MPEIKIDRSLSYIEGTQRVYDEAATLENTKDQIKKIGVTRIADITNLDRLGIPIFSAIRPSAAPGAISIYSGKGSTEQRARISAIMESFERCLAERPGLNANIAGDISAPALVESYLNASENYTALDPHDLLLSQPYNPSSLLEWVEAYDLLNREEVFVSANAVYHPYDSPGQCQKLFLSNTNGLASGNVLEEAILHGLLEVIERDAISTAQFTRNLGKEIVLTEEDGYVYELARKFKDAGIGLKIWLVPTDTGIPTIIAATDDVKLKDPALLVMGAGSHLKPEIAVARAITEAAQSRVVQIQGAREDTDREGFIRSVGYERMKRMNWFWFEEGEKISLSEVQDLSKNSPAENIGVILEKLKGLAERVLVIDLSREEVAVPVVRVIISGFELFTIDRDRTGKRIKAGKKREISRDRNDKPWKRR</sequence>
<dbReference type="Gene3D" id="3.30.1330.230">
    <property type="match status" value="1"/>
</dbReference>
<dbReference type="PROSITE" id="PS51664">
    <property type="entry name" value="YCAO"/>
    <property type="match status" value="1"/>
</dbReference>
<evidence type="ECO:0000313" key="3">
    <source>
        <dbReference type="Proteomes" id="UP000033101"/>
    </source>
</evidence>
<dbReference type="NCBIfam" id="TIGR00702">
    <property type="entry name" value="YcaO-type kinase domain"/>
    <property type="match status" value="1"/>
</dbReference>
<dbReference type="Gene3D" id="3.30.40.250">
    <property type="match status" value="1"/>
</dbReference>
<keyword evidence="3" id="KW-1185">Reference proteome</keyword>